<organism evidence="4 5">
    <name type="scientific">Paracoccus aerius</name>
    <dbReference type="NCBI Taxonomy" id="1915382"/>
    <lineage>
        <taxon>Bacteria</taxon>
        <taxon>Pseudomonadati</taxon>
        <taxon>Pseudomonadota</taxon>
        <taxon>Alphaproteobacteria</taxon>
        <taxon>Rhodobacterales</taxon>
        <taxon>Paracoccaceae</taxon>
        <taxon>Paracoccus</taxon>
    </lineage>
</organism>
<feature type="region of interest" description="Disordered" evidence="1">
    <location>
        <begin position="143"/>
        <end position="205"/>
    </location>
</feature>
<dbReference type="Proteomes" id="UP000644749">
    <property type="component" value="Unassembled WGS sequence"/>
</dbReference>
<evidence type="ECO:0000256" key="1">
    <source>
        <dbReference type="SAM" id="MobiDB-lite"/>
    </source>
</evidence>
<evidence type="ECO:0000259" key="3">
    <source>
        <dbReference type="Pfam" id="PF09361"/>
    </source>
</evidence>
<dbReference type="Gene3D" id="1.20.120.520">
    <property type="entry name" value="nmb1532 protein domain like"/>
    <property type="match status" value="1"/>
</dbReference>
<accession>A0ABS1SAT4</accession>
<dbReference type="EMBL" id="JAESHT010000058">
    <property type="protein sequence ID" value="MBL3675837.1"/>
    <property type="molecule type" value="Genomic_DNA"/>
</dbReference>
<comment type="caution">
    <text evidence="4">The sequence shown here is derived from an EMBL/GenBank/DDBJ whole genome shotgun (WGS) entry which is preliminary data.</text>
</comment>
<proteinExistence type="predicted"/>
<evidence type="ECO:0000313" key="4">
    <source>
        <dbReference type="EMBL" id="MBL3675837.1"/>
    </source>
</evidence>
<dbReference type="Pfam" id="PF01814">
    <property type="entry name" value="Hemerythrin"/>
    <property type="match status" value="1"/>
</dbReference>
<dbReference type="InterPro" id="IPR012312">
    <property type="entry name" value="Hemerythrin-like"/>
</dbReference>
<dbReference type="RefSeq" id="WP_191313334.1">
    <property type="nucleotide sequence ID" value="NZ_BNCL01000059.1"/>
</dbReference>
<keyword evidence="5" id="KW-1185">Reference proteome</keyword>
<evidence type="ECO:0000259" key="2">
    <source>
        <dbReference type="Pfam" id="PF01814"/>
    </source>
</evidence>
<reference evidence="4 5" key="1">
    <citation type="submission" date="2021-01" db="EMBL/GenBank/DDBJ databases">
        <title>011410 draft genome.</title>
        <authorList>
            <person name="Lang L."/>
        </authorList>
    </citation>
    <scope>NUCLEOTIDE SEQUENCE [LARGE SCALE GENOMIC DNA]</scope>
    <source>
        <strain evidence="4 5">KCTC 42845</strain>
    </source>
</reference>
<sequence>MTLRQTIQAAPEKAAALITKLAATSNQAVKSRESLYAELSDELSRYVELEEQHLLPLLRKHPETKDLAVNALKGNKDLRASLEKLSGLPKDNDAFLAALADLNKGFQQHVRNERKELLPAILKVLNDDEAATVASDIEGAVKEAETAKRDEKREERAQAKRNAEKAEQAEADERAAAREAKHVEQAEAERQAAEAERALAAEQAVARTQKEAERVARETTEQVAEVMERGRAAAQDQARQIGEGLTERAQQMASDSQEAMTVYRDAARMLAGDVQVVSTTSAVSVQALSDVSSAWMDWFGKAARTNVELSQQLIGSRTLKAAAEAQRAFAMSVMHNWMERRTAMLQIAQRSSQQALNPLQARITETA</sequence>
<feature type="compositionally biased region" description="Basic and acidic residues" evidence="1">
    <location>
        <begin position="143"/>
        <end position="199"/>
    </location>
</feature>
<dbReference type="PANTHER" id="PTHR35585">
    <property type="entry name" value="HHE DOMAIN PROTEIN (AFU_ORTHOLOGUE AFUA_4G00730)"/>
    <property type="match status" value="1"/>
</dbReference>
<dbReference type="Pfam" id="PF09361">
    <property type="entry name" value="Phasin_2"/>
    <property type="match status" value="1"/>
</dbReference>
<evidence type="ECO:0000313" key="5">
    <source>
        <dbReference type="Proteomes" id="UP000644749"/>
    </source>
</evidence>
<feature type="domain" description="Hemerythrin-like" evidence="2">
    <location>
        <begin position="16"/>
        <end position="121"/>
    </location>
</feature>
<gene>
    <name evidence="4" type="ORF">JL111_20520</name>
</gene>
<dbReference type="InterPro" id="IPR018968">
    <property type="entry name" value="Phasin"/>
</dbReference>
<feature type="domain" description="Phasin" evidence="3">
    <location>
        <begin position="274"/>
        <end position="363"/>
    </location>
</feature>
<protein>
    <submittedName>
        <fullName evidence="4">Hemerythrin domain-containing protein</fullName>
    </submittedName>
</protein>
<dbReference type="PANTHER" id="PTHR35585:SF1">
    <property type="entry name" value="HHE DOMAIN PROTEIN (AFU_ORTHOLOGUE AFUA_4G00730)"/>
    <property type="match status" value="1"/>
</dbReference>
<name>A0ABS1SAT4_9RHOB</name>